<evidence type="ECO:0008006" key="5">
    <source>
        <dbReference type="Google" id="ProtNLM"/>
    </source>
</evidence>
<dbReference type="Gramene" id="TraesRN7A0100932400.1">
    <property type="protein sequence ID" value="TraesRN7A0100932400.1"/>
    <property type="gene ID" value="TraesRN7A0100932400"/>
</dbReference>
<evidence type="ECO:0000256" key="1">
    <source>
        <dbReference type="SAM" id="MobiDB-lite"/>
    </source>
</evidence>
<dbReference type="Gramene" id="TraesJUL7A03G04006280.1">
    <property type="protein sequence ID" value="TraesJUL7A03G04006280.1"/>
    <property type="gene ID" value="TraesJUL7A03G04006280"/>
</dbReference>
<dbReference type="Gramene" id="TraesROB_scaffold_032253_01G000100.1">
    <property type="protein sequence ID" value="TraesROB_scaffold_032253_01G000100.1"/>
    <property type="gene ID" value="TraesROB_scaffold_032253_01G000100"/>
</dbReference>
<keyword evidence="2" id="KW-0732">Signal</keyword>
<dbReference type="Gramene" id="TraesWEE_scaffold_006334_01G000100.1">
    <property type="protein sequence ID" value="TraesWEE_scaffold_006334_01G000100.1"/>
    <property type="gene ID" value="TraesWEE_scaffold_006334_01G000100"/>
</dbReference>
<feature type="chain" id="PRO_5043180195" description="Phytosulfokine-alpha" evidence="2">
    <location>
        <begin position="28"/>
        <end position="92"/>
    </location>
</feature>
<feature type="region of interest" description="Disordered" evidence="1">
    <location>
        <begin position="36"/>
        <end position="73"/>
    </location>
</feature>
<proteinExistence type="predicted"/>
<dbReference type="Gramene" id="TraesCS7A03G0947200.1">
    <property type="protein sequence ID" value="TraesCS7A03G0947200.1.CDS"/>
    <property type="gene ID" value="TraesCS7A03G0947200"/>
</dbReference>
<dbReference type="Gramene" id="TraesSYM7A03G03923080.1">
    <property type="protein sequence ID" value="TraesSYM7A03G03923080.1"/>
    <property type="gene ID" value="TraesSYM7A03G03923080"/>
</dbReference>
<organism evidence="3">
    <name type="scientific">Triticum aestivum</name>
    <name type="common">Wheat</name>
    <dbReference type="NCBI Taxonomy" id="4565"/>
    <lineage>
        <taxon>Eukaryota</taxon>
        <taxon>Viridiplantae</taxon>
        <taxon>Streptophyta</taxon>
        <taxon>Embryophyta</taxon>
        <taxon>Tracheophyta</taxon>
        <taxon>Spermatophyta</taxon>
        <taxon>Magnoliopsida</taxon>
        <taxon>Liliopsida</taxon>
        <taxon>Poales</taxon>
        <taxon>Poaceae</taxon>
        <taxon>BOP clade</taxon>
        <taxon>Pooideae</taxon>
        <taxon>Triticodae</taxon>
        <taxon>Triticeae</taxon>
        <taxon>Triticinae</taxon>
        <taxon>Triticum</taxon>
    </lineage>
</organism>
<dbReference type="Gramene" id="TraesKAR7A01G0342530.1">
    <property type="protein sequence ID" value="cds.TraesKAR7A01G0342530.1"/>
    <property type="gene ID" value="TraesKAR7A01G0342530"/>
</dbReference>
<dbReference type="Gramene" id="TraesPARA_EIv1.0_2320070.1">
    <property type="protein sequence ID" value="TraesPARA_EIv1.0_2320070.1.CDS"/>
    <property type="gene ID" value="TraesPARA_EIv1.0_2320070"/>
</dbReference>
<evidence type="ECO:0000256" key="2">
    <source>
        <dbReference type="SAM" id="SignalP"/>
    </source>
</evidence>
<dbReference type="Gramene" id="TraesSTA7A03G03953820.1">
    <property type="protein sequence ID" value="TraesSTA7A03G03953820.1"/>
    <property type="gene ID" value="TraesSTA7A03G03953820"/>
</dbReference>
<dbReference type="Gramene" id="TraesNOR7A03G04012860.1">
    <property type="protein sequence ID" value="TraesNOR7A03G04012860.1"/>
    <property type="gene ID" value="TraesNOR7A03G04012860"/>
</dbReference>
<dbReference type="Gramene" id="TraesLAC7A03G03923150.1">
    <property type="protein sequence ID" value="TraesLAC7A03G03923150.1"/>
    <property type="gene ID" value="TraesLAC7A03G03923150"/>
</dbReference>
<sequence>MHPRSAATVRLCLVCLALLLLTRDVRSRNLVGAVVQKERHKQSHGGHGGATPEPPVEEGSDAGAKRGQLQRDLTRWEEIHTDYIYTQDVKHP</sequence>
<reference evidence="3" key="1">
    <citation type="submission" date="2018-08" db="EMBL/GenBank/DDBJ databases">
        <authorList>
            <person name="Rossello M."/>
        </authorList>
    </citation>
    <scope>NUCLEOTIDE SEQUENCE [LARGE SCALE GENOMIC DNA]</scope>
    <source>
        <strain evidence="3">cv. Chinese Spring</strain>
    </source>
</reference>
<reference evidence="3" key="2">
    <citation type="submission" date="2018-10" db="UniProtKB">
        <authorList>
            <consortium name="EnsemblPlants"/>
        </authorList>
    </citation>
    <scope>IDENTIFICATION</scope>
</reference>
<keyword evidence="4" id="KW-1185">Reference proteome</keyword>
<dbReference type="OrthoDB" id="694482at2759"/>
<dbReference type="Gramene" id="TraesCAD_scaffold_026412_01G000100.1">
    <property type="protein sequence ID" value="TraesCAD_scaffold_026412_01G000100.1"/>
    <property type="gene ID" value="TraesCAD_scaffold_026412_01G000100"/>
</dbReference>
<dbReference type="Proteomes" id="UP000019116">
    <property type="component" value="Chromosome 7A"/>
</dbReference>
<dbReference type="AlphaFoldDB" id="A0A3B6RN89"/>
<name>A0A3B6RN89_WHEAT</name>
<dbReference type="Gramene" id="TraesLDM7A03G03972740.1">
    <property type="protein sequence ID" value="TraesLDM7A03G03972740.1"/>
    <property type="gene ID" value="TraesLDM7A03G03972740"/>
</dbReference>
<dbReference type="Gramene" id="TraesCLE_scaffold_062451_01G000100.1">
    <property type="protein sequence ID" value="TraesCLE_scaffold_062451_01G000100.1"/>
    <property type="gene ID" value="TraesCLE_scaffold_062451_01G000100"/>
</dbReference>
<evidence type="ECO:0000313" key="4">
    <source>
        <dbReference type="Proteomes" id="UP000019116"/>
    </source>
</evidence>
<dbReference type="Gramene" id="TraesJAG7A03G03951320.1">
    <property type="protein sequence ID" value="TraesJAG7A03G03951320.1"/>
    <property type="gene ID" value="TraesJAG7A03G03951320"/>
</dbReference>
<protein>
    <recommendedName>
        <fullName evidence="5">Phytosulfokine-alpha</fullName>
    </recommendedName>
</protein>
<dbReference type="EnsemblPlants" id="TraesCS7A02G391900.1">
    <property type="protein sequence ID" value="TraesCS7A02G391900.1"/>
    <property type="gene ID" value="TraesCS7A02G391900"/>
</dbReference>
<dbReference type="Gramene" id="TraesCS7A02G391900.1">
    <property type="protein sequence ID" value="TraesCS7A02G391900.1"/>
    <property type="gene ID" value="TraesCS7A02G391900"/>
</dbReference>
<dbReference type="Gramene" id="TraesARI7A03G03943390.1">
    <property type="protein sequence ID" value="TraesARI7A03G03943390.1"/>
    <property type="gene ID" value="TraesARI7A03G03943390"/>
</dbReference>
<accession>A0A3B6RN89</accession>
<evidence type="ECO:0000313" key="3">
    <source>
        <dbReference type="EnsemblPlants" id="TraesCS7A02G391900.1"/>
    </source>
</evidence>
<feature type="signal peptide" evidence="2">
    <location>
        <begin position="1"/>
        <end position="27"/>
    </location>
</feature>
<dbReference type="Gramene" id="TraesMAC7A03G03968620.1">
    <property type="protein sequence ID" value="TraesMAC7A03G03968620.1"/>
    <property type="gene ID" value="TraesMAC7A03G03968620"/>
</dbReference>